<keyword evidence="2" id="KW-1185">Reference proteome</keyword>
<protein>
    <submittedName>
        <fullName evidence="1">Uncharacterized protein</fullName>
    </submittedName>
</protein>
<dbReference type="GO" id="GO:0008237">
    <property type="term" value="F:metallopeptidase activity"/>
    <property type="evidence" value="ECO:0007669"/>
    <property type="project" value="InterPro"/>
</dbReference>
<dbReference type="Proteomes" id="UP000297861">
    <property type="component" value="Unassembled WGS sequence"/>
</dbReference>
<dbReference type="InterPro" id="IPR024079">
    <property type="entry name" value="MetalloPept_cat_dom_sf"/>
</dbReference>
<dbReference type="EMBL" id="SOML01000005">
    <property type="protein sequence ID" value="TFD96430.1"/>
    <property type="molecule type" value="Genomic_DNA"/>
</dbReference>
<dbReference type="Gene3D" id="3.40.390.10">
    <property type="entry name" value="Collagenase (Catalytic Domain)"/>
    <property type="match status" value="1"/>
</dbReference>
<comment type="caution">
    <text evidence="1">The sequence shown here is derived from an EMBL/GenBank/DDBJ whole genome shotgun (WGS) entry which is preliminary data.</text>
</comment>
<accession>A0A4Y8L5S8</accession>
<dbReference type="AlphaFoldDB" id="A0A4Y8L5S8"/>
<evidence type="ECO:0000313" key="2">
    <source>
        <dbReference type="Proteomes" id="UP000297861"/>
    </source>
</evidence>
<organism evidence="1 2">
    <name type="scientific">Dysgonomonas capnocytophagoides</name>
    <dbReference type="NCBI Taxonomy" id="45254"/>
    <lineage>
        <taxon>Bacteria</taxon>
        <taxon>Pseudomonadati</taxon>
        <taxon>Bacteroidota</taxon>
        <taxon>Bacteroidia</taxon>
        <taxon>Bacteroidales</taxon>
        <taxon>Dysgonomonadaceae</taxon>
        <taxon>Dysgonomonas</taxon>
    </lineage>
</organism>
<dbReference type="RefSeq" id="WP_134436301.1">
    <property type="nucleotide sequence ID" value="NZ_SOML01000005.1"/>
</dbReference>
<name>A0A4Y8L5S8_9BACT</name>
<dbReference type="OrthoDB" id="8078993at2"/>
<proteinExistence type="predicted"/>
<reference evidence="1 2" key="1">
    <citation type="submission" date="2019-03" db="EMBL/GenBank/DDBJ databases">
        <title>San Antonio Military Medical Center submission to MRSN (WRAIR), pending publication.</title>
        <authorList>
            <person name="Blyth D.M."/>
            <person name="Mccarthy S.L."/>
            <person name="Schall S.E."/>
            <person name="Stam J.A."/>
            <person name="Ong A.C."/>
            <person name="Mcgann P.T."/>
        </authorList>
    </citation>
    <scope>NUCLEOTIDE SEQUENCE [LARGE SCALE GENOMIC DNA]</scope>
    <source>
        <strain evidence="1 2">MRSN571793</strain>
    </source>
</reference>
<evidence type="ECO:0000313" key="1">
    <source>
        <dbReference type="EMBL" id="TFD96430.1"/>
    </source>
</evidence>
<sequence length="386" mass="45480">MHVQLLNANFAQLVSAWKKSKYNKYSDADKQNYHESLSQLFNALKATDFERLTLPEKEEVKAVLQFFFTSLEFLDNSTINVVPFELVFCLKEAMFDWISDKDNYIIVTSFDTYSFNPNLVTNKIYSIIEKKYNILFKRKLVQISLPRHLSRDYLTNSVLYHELGHFVDITLKISEKITLSILDDYLDNKTEINNKKDLLKYLPFLKEDHLIDRRTFQIITMHIGEYFADIFASQYVGPSTYHYLKYVAGSHTSFVPTHPATFDRVNLIDEFLHPTKEKGYFIKKIIQVTEKATSTELKVRFKPTDNNEDILDLIPHEIGHRDQLHYLFNLGWEIWLNKTSEFKHKNGMVEELNPSQSYQIINNLIEKSINNYIVTKNWKNSKNVLN</sequence>
<gene>
    <name evidence="1" type="ORF">E2605_09700</name>
</gene>